<dbReference type="Pfam" id="PF00270">
    <property type="entry name" value="DEAD"/>
    <property type="match status" value="1"/>
</dbReference>
<comment type="similarity">
    <text evidence="1">Belongs to the DEAD box helicase family. DEAH subfamily.</text>
</comment>
<evidence type="ECO:0000259" key="9">
    <source>
        <dbReference type="PROSITE" id="PS51192"/>
    </source>
</evidence>
<evidence type="ECO:0000256" key="4">
    <source>
        <dbReference type="ARBA" id="ARBA00022801"/>
    </source>
</evidence>
<dbReference type="InterPro" id="IPR014001">
    <property type="entry name" value="Helicase_ATP-bd"/>
</dbReference>
<dbReference type="GO" id="GO:0003723">
    <property type="term" value="F:RNA binding"/>
    <property type="evidence" value="ECO:0007669"/>
    <property type="project" value="TreeGrafter"/>
</dbReference>
<dbReference type="FunFam" id="3.40.50.300:FF:000637">
    <property type="entry name" value="ATP-dependent RNA helicase DHX37/DHR1"/>
    <property type="match status" value="1"/>
</dbReference>
<dbReference type="GO" id="GO:0005730">
    <property type="term" value="C:nucleolus"/>
    <property type="evidence" value="ECO:0007669"/>
    <property type="project" value="TreeGrafter"/>
</dbReference>
<dbReference type="Pfam" id="PF00271">
    <property type="entry name" value="Helicase_C"/>
    <property type="match status" value="1"/>
</dbReference>
<keyword evidence="6" id="KW-0067">ATP-binding</keyword>
<dbReference type="Pfam" id="PF07717">
    <property type="entry name" value="OB_NTP_bind"/>
    <property type="match status" value="1"/>
</dbReference>
<dbReference type="InterPro" id="IPR056371">
    <property type="entry name" value="DHX37-like_C"/>
</dbReference>
<proteinExistence type="inferred from homology"/>
<dbReference type="PROSITE" id="PS51194">
    <property type="entry name" value="HELICASE_CTER"/>
    <property type="match status" value="1"/>
</dbReference>
<feature type="region of interest" description="Disordered" evidence="8">
    <location>
        <begin position="105"/>
        <end position="149"/>
    </location>
</feature>
<feature type="domain" description="Helicase C-terminal" evidence="10">
    <location>
        <begin position="471"/>
        <end position="709"/>
    </location>
</feature>
<accession>A0A914XJT2</accession>
<dbReference type="PROSITE" id="PS00690">
    <property type="entry name" value="DEAH_ATP_HELICASE"/>
    <property type="match status" value="1"/>
</dbReference>
<protein>
    <recommendedName>
        <fullName evidence="2">RNA helicase</fullName>
        <ecNumber evidence="2">3.6.4.13</ecNumber>
    </recommendedName>
</protein>
<dbReference type="SMART" id="SM00490">
    <property type="entry name" value="HELICc"/>
    <property type="match status" value="1"/>
</dbReference>
<evidence type="ECO:0000256" key="1">
    <source>
        <dbReference type="ARBA" id="ARBA00008792"/>
    </source>
</evidence>
<evidence type="ECO:0000313" key="12">
    <source>
        <dbReference type="WBParaSite" id="PSAMB.scaffold906size38830.g9571.t1"/>
    </source>
</evidence>
<dbReference type="CDD" id="cd17982">
    <property type="entry name" value="DEXHc_DHX37"/>
    <property type="match status" value="1"/>
</dbReference>
<dbReference type="AlphaFoldDB" id="A0A914XJT2"/>
<dbReference type="InterPro" id="IPR001650">
    <property type="entry name" value="Helicase_C-like"/>
</dbReference>
<dbReference type="InterPro" id="IPR027417">
    <property type="entry name" value="P-loop_NTPase"/>
</dbReference>
<dbReference type="GO" id="GO:0003724">
    <property type="term" value="F:RNA helicase activity"/>
    <property type="evidence" value="ECO:0007669"/>
    <property type="project" value="UniProtKB-EC"/>
</dbReference>
<keyword evidence="4" id="KW-0378">Hydrolase</keyword>
<dbReference type="InterPro" id="IPR002464">
    <property type="entry name" value="DNA/RNA_helicase_DEAH_CS"/>
</dbReference>
<dbReference type="PANTHER" id="PTHR18934">
    <property type="entry name" value="ATP-DEPENDENT RNA HELICASE"/>
    <property type="match status" value="1"/>
</dbReference>
<dbReference type="Gene3D" id="1.20.120.1080">
    <property type="match status" value="1"/>
</dbReference>
<dbReference type="EC" id="3.6.4.13" evidence="2"/>
<evidence type="ECO:0000259" key="10">
    <source>
        <dbReference type="PROSITE" id="PS51194"/>
    </source>
</evidence>
<feature type="region of interest" description="Disordered" evidence="8">
    <location>
        <begin position="509"/>
        <end position="559"/>
    </location>
</feature>
<sequence length="1149" mass="128626">MTSVEPTYILEHDSTNATILPAPSKRKRGNDSSGDAADGLNRKKPHKNDERGRSFKIKEEQLSKTKRKKLMKVLERKKKKASRESLLESLQEFQVGLEGVREFSSTAHMQDKEKKEKEVSVPLKLKSIAGSRRTHNLPPQAKPETRVWQTGTYYETDSSSGEESESETAVDIVALNTPASPSKSDDDIEDMKRALSPEPDDIQVIEVECKPKLEILEEPRVEKPTKQETKATLETKVVQAKMAPRVPAVYVPVERTPEIQLSRAKLPIFAEEQTIVEAIREHTVTVLCGETGSGKTTQVPQFLYEAGFATNGRVIGITEPRRVAAVSMADRVATEMSLSKDIVSYQIRYEGNATERTRILFMTDGVLLKELQRDIQLSRYSVIIIDEAHERSMYSDVLIGLLSRIAPMRARKGDPLKLIVMSATLRVEDFTQPRLFREPPMVMTVESRQFRVTIHFSRRTNDNYIAEAYKKVCQIHRQLPDGGILVFVAGQQEVNTLIDWLSHDFPLNPGSKAKETKPKRVKQRKSLQSAPAVDLNDYSADVNDDRGADLDEVGAGENLGLDDEMMEREDQQPVEPSRPLFCLPLYSMLPTSKQTRVFQRPPEGARLCVVATNVAETSITIPDVRYVVDTGKEKARLHDPVTGVSQFVVRWTSQASANQRAGRAGRVGPGDAYRLYSSAVFNDEFERFSEPEVLNKPVDELVLQMKAMNIVKVRNFPFPTPPDGDAIEAGERRLIKLDVLAMGVKGAAADAVEQAQARITALGRTVSLFPVAPKFGVVLALADQYELLPYAVCLVAALSVREPLVNVTSIRGCDADETKRLMVACLKQRRTWAAQGQSHQLGDLMVLLKAIGAAEFDGLTPAVCEQLGLHHKAVVEIRKLRKQLTDLINATCKLSRPLVLDAKMKPPTELQAKLLRQTTLAGLGDQVARRVDRTTTEEEIPKGAYQTLIMKEFVFIHPTSVLLKDQPDFVVYQQIVDVSGKKCMMTVSAIEPEWLPLFCESYCTFGDVVEGESPRYNREKDCVMVTVSAKYGSSAWPLPDVKRPHPLNADLYRWFAVGFLDGSVCPSLEKYRSVMLASPSTMTKKWAKLQPRTEQLLNALIEHSVATAAALATVWQQRNDYLLEEYCLWLPESLHDEIRLSWPPNLTLK</sequence>
<reference evidence="12" key="1">
    <citation type="submission" date="2022-11" db="UniProtKB">
        <authorList>
            <consortium name="WormBaseParasite"/>
        </authorList>
    </citation>
    <scope>IDENTIFICATION</scope>
</reference>
<dbReference type="InterPro" id="IPR011709">
    <property type="entry name" value="DEAD-box_helicase_OB_fold"/>
</dbReference>
<dbReference type="SMART" id="SM00847">
    <property type="entry name" value="HA2"/>
    <property type="match status" value="1"/>
</dbReference>
<feature type="compositionally biased region" description="Basic residues" evidence="8">
    <location>
        <begin position="64"/>
        <end position="81"/>
    </location>
</feature>
<feature type="domain" description="Helicase ATP-binding" evidence="9">
    <location>
        <begin position="276"/>
        <end position="443"/>
    </location>
</feature>
<evidence type="ECO:0000256" key="7">
    <source>
        <dbReference type="ARBA" id="ARBA00047984"/>
    </source>
</evidence>
<dbReference type="GO" id="GO:0000462">
    <property type="term" value="P:maturation of SSU-rRNA from tricistronic rRNA transcript (SSU-rRNA, 5.8S rRNA, LSU-rRNA)"/>
    <property type="evidence" value="ECO:0007669"/>
    <property type="project" value="TreeGrafter"/>
</dbReference>
<feature type="compositionally biased region" description="Basic and acidic residues" evidence="8">
    <location>
        <begin position="47"/>
        <end position="63"/>
    </location>
</feature>
<keyword evidence="3" id="KW-0547">Nucleotide-binding</keyword>
<dbReference type="CDD" id="cd18791">
    <property type="entry name" value="SF2_C_RHA"/>
    <property type="match status" value="1"/>
</dbReference>
<feature type="compositionally biased region" description="Basic and acidic residues" evidence="8">
    <location>
        <begin position="109"/>
        <end position="119"/>
    </location>
</feature>
<dbReference type="PANTHER" id="PTHR18934:SF99">
    <property type="entry name" value="ATP-DEPENDENT RNA HELICASE DHX37-RELATED"/>
    <property type="match status" value="1"/>
</dbReference>
<evidence type="ECO:0000256" key="3">
    <source>
        <dbReference type="ARBA" id="ARBA00022741"/>
    </source>
</evidence>
<name>A0A914XJT2_9BILA</name>
<evidence type="ECO:0000256" key="6">
    <source>
        <dbReference type="ARBA" id="ARBA00022840"/>
    </source>
</evidence>
<evidence type="ECO:0000256" key="5">
    <source>
        <dbReference type="ARBA" id="ARBA00022806"/>
    </source>
</evidence>
<dbReference type="Pfam" id="PF21010">
    <property type="entry name" value="HA2_C"/>
    <property type="match status" value="1"/>
</dbReference>
<keyword evidence="11" id="KW-1185">Reference proteome</keyword>
<dbReference type="Pfam" id="PF23362">
    <property type="entry name" value="DHX37_C"/>
    <property type="match status" value="1"/>
</dbReference>
<dbReference type="Proteomes" id="UP000887566">
    <property type="component" value="Unplaced"/>
</dbReference>
<evidence type="ECO:0000256" key="2">
    <source>
        <dbReference type="ARBA" id="ARBA00012552"/>
    </source>
</evidence>
<organism evidence="11 12">
    <name type="scientific">Plectus sambesii</name>
    <dbReference type="NCBI Taxonomy" id="2011161"/>
    <lineage>
        <taxon>Eukaryota</taxon>
        <taxon>Metazoa</taxon>
        <taxon>Ecdysozoa</taxon>
        <taxon>Nematoda</taxon>
        <taxon>Chromadorea</taxon>
        <taxon>Plectida</taxon>
        <taxon>Plectina</taxon>
        <taxon>Plectoidea</taxon>
        <taxon>Plectidae</taxon>
        <taxon>Plectus</taxon>
    </lineage>
</organism>
<dbReference type="SUPFAM" id="SSF52540">
    <property type="entry name" value="P-loop containing nucleoside triphosphate hydrolases"/>
    <property type="match status" value="1"/>
</dbReference>
<dbReference type="GO" id="GO:0005524">
    <property type="term" value="F:ATP binding"/>
    <property type="evidence" value="ECO:0007669"/>
    <property type="project" value="UniProtKB-KW"/>
</dbReference>
<dbReference type="PROSITE" id="PS51192">
    <property type="entry name" value="HELICASE_ATP_BIND_1"/>
    <property type="match status" value="1"/>
</dbReference>
<dbReference type="GO" id="GO:0016787">
    <property type="term" value="F:hydrolase activity"/>
    <property type="evidence" value="ECO:0007669"/>
    <property type="project" value="UniProtKB-KW"/>
</dbReference>
<feature type="compositionally biased region" description="Acidic residues" evidence="8">
    <location>
        <begin position="550"/>
        <end position="559"/>
    </location>
</feature>
<dbReference type="WBParaSite" id="PSAMB.scaffold906size38830.g9571.t1">
    <property type="protein sequence ID" value="PSAMB.scaffold906size38830.g9571.t1"/>
    <property type="gene ID" value="PSAMB.scaffold906size38830.g9571"/>
</dbReference>
<dbReference type="SMART" id="SM00487">
    <property type="entry name" value="DEXDc"/>
    <property type="match status" value="1"/>
</dbReference>
<dbReference type="InterPro" id="IPR007502">
    <property type="entry name" value="Helicase-assoc_dom"/>
</dbReference>
<keyword evidence="5" id="KW-0347">Helicase</keyword>
<evidence type="ECO:0000313" key="11">
    <source>
        <dbReference type="Proteomes" id="UP000887566"/>
    </source>
</evidence>
<evidence type="ECO:0000256" key="8">
    <source>
        <dbReference type="SAM" id="MobiDB-lite"/>
    </source>
</evidence>
<comment type="catalytic activity">
    <reaction evidence="7">
        <text>ATP + H2O = ADP + phosphate + H(+)</text>
        <dbReference type="Rhea" id="RHEA:13065"/>
        <dbReference type="ChEBI" id="CHEBI:15377"/>
        <dbReference type="ChEBI" id="CHEBI:15378"/>
        <dbReference type="ChEBI" id="CHEBI:30616"/>
        <dbReference type="ChEBI" id="CHEBI:43474"/>
        <dbReference type="ChEBI" id="CHEBI:456216"/>
        <dbReference type="EC" id="3.6.4.13"/>
    </reaction>
</comment>
<feature type="region of interest" description="Disordered" evidence="8">
    <location>
        <begin position="1"/>
        <end position="85"/>
    </location>
</feature>
<dbReference type="Gene3D" id="3.40.50.300">
    <property type="entry name" value="P-loop containing nucleotide triphosphate hydrolases"/>
    <property type="match status" value="2"/>
</dbReference>
<dbReference type="InterPro" id="IPR011545">
    <property type="entry name" value="DEAD/DEAH_box_helicase_dom"/>
</dbReference>